<proteinExistence type="predicted"/>
<sequence>MKDSKKQTPTEKLELLSAKISDNEKTIQSLEKIYFTYWHLLSDTTQELCREDLLRIIDELYKNEPSNLRIKDYDLILILIDEVLKTKRDPDLWNTKSALTEFFKVFYTLFDFII</sequence>
<organism evidence="1">
    <name type="scientific">marine sediment metagenome</name>
    <dbReference type="NCBI Taxonomy" id="412755"/>
    <lineage>
        <taxon>unclassified sequences</taxon>
        <taxon>metagenomes</taxon>
        <taxon>ecological metagenomes</taxon>
    </lineage>
</organism>
<dbReference type="AlphaFoldDB" id="X0XR12"/>
<dbReference type="EMBL" id="BARS01046020">
    <property type="protein sequence ID" value="GAG39083.1"/>
    <property type="molecule type" value="Genomic_DNA"/>
</dbReference>
<accession>X0XR12</accession>
<gene>
    <name evidence="1" type="ORF">S01H1_69320</name>
</gene>
<name>X0XR12_9ZZZZ</name>
<reference evidence="1" key="1">
    <citation type="journal article" date="2014" name="Front. Microbiol.">
        <title>High frequency of phylogenetically diverse reductive dehalogenase-homologous genes in deep subseafloor sedimentary metagenomes.</title>
        <authorList>
            <person name="Kawai M."/>
            <person name="Futagami T."/>
            <person name="Toyoda A."/>
            <person name="Takaki Y."/>
            <person name="Nishi S."/>
            <person name="Hori S."/>
            <person name="Arai W."/>
            <person name="Tsubouchi T."/>
            <person name="Morono Y."/>
            <person name="Uchiyama I."/>
            <person name="Ito T."/>
            <person name="Fujiyama A."/>
            <person name="Inagaki F."/>
            <person name="Takami H."/>
        </authorList>
    </citation>
    <scope>NUCLEOTIDE SEQUENCE</scope>
    <source>
        <strain evidence="1">Expedition CK06-06</strain>
    </source>
</reference>
<protein>
    <submittedName>
        <fullName evidence="1">Uncharacterized protein</fullName>
    </submittedName>
</protein>
<evidence type="ECO:0000313" key="1">
    <source>
        <dbReference type="EMBL" id="GAG39083.1"/>
    </source>
</evidence>
<comment type="caution">
    <text evidence="1">The sequence shown here is derived from an EMBL/GenBank/DDBJ whole genome shotgun (WGS) entry which is preliminary data.</text>
</comment>